<keyword evidence="2" id="KW-1185">Reference proteome</keyword>
<gene>
    <name evidence="1" type="primary">rfaG</name>
    <name evidence="1" type="ORF">Pen02_63070</name>
</gene>
<evidence type="ECO:0000313" key="1">
    <source>
        <dbReference type="EMBL" id="GIG91371.1"/>
    </source>
</evidence>
<comment type="caution">
    <text evidence="1">The sequence shown here is derived from an EMBL/GenBank/DDBJ whole genome shotgun (WGS) entry which is preliminary data.</text>
</comment>
<organism evidence="1 2">
    <name type="scientific">Plantactinospora endophytica</name>
    <dbReference type="NCBI Taxonomy" id="673535"/>
    <lineage>
        <taxon>Bacteria</taxon>
        <taxon>Bacillati</taxon>
        <taxon>Actinomycetota</taxon>
        <taxon>Actinomycetes</taxon>
        <taxon>Micromonosporales</taxon>
        <taxon>Micromonosporaceae</taxon>
        <taxon>Plantactinospora</taxon>
    </lineage>
</organism>
<dbReference type="EMBL" id="BONW01000037">
    <property type="protein sequence ID" value="GIG91371.1"/>
    <property type="molecule type" value="Genomic_DNA"/>
</dbReference>
<sequence length="394" mass="42174">MLVLGTAEWSAPIATNQHYVVREFARDFETHFVESLGLRRVRFDARDLTRIVRRVRNSVQGRTGTAGRPVPERATVVSPLIVPVHRRPTRPVNRMLLERAVARWRTSPRPRGLWTFTPVTYGLERYADFTVYHCVDLLGAFPGVDAVAVDAGERRLAGRVRCAIATSEVVAAHLREVGFPDVHTLPNVADVDLFAAAGRPAAQRRPAALFAGNLSPHKLDYPLLRALAEGLRGRGELLLAGPVAAGGGGFATELAELVGLGARYLGVLGIEELAEVTGTATVGLVPYALNPYTTGVSPLKCYEYLSAGLTVVSTAVPDVVRAARGTAAIGVADSVDDFVARVLRAVEPGTDQEIAARVEYARDFGWRARGELLRGIVTGAGGPRPASAPGPSRA</sequence>
<name>A0ABQ4E9N0_9ACTN</name>
<reference evidence="1 2" key="1">
    <citation type="submission" date="2021-01" db="EMBL/GenBank/DDBJ databases">
        <title>Whole genome shotgun sequence of Plantactinospora endophytica NBRC 110450.</title>
        <authorList>
            <person name="Komaki H."/>
            <person name="Tamura T."/>
        </authorList>
    </citation>
    <scope>NUCLEOTIDE SEQUENCE [LARGE SCALE GENOMIC DNA]</scope>
    <source>
        <strain evidence="1 2">NBRC 110450</strain>
    </source>
</reference>
<dbReference type="Proteomes" id="UP000646749">
    <property type="component" value="Unassembled WGS sequence"/>
</dbReference>
<protein>
    <submittedName>
        <fullName evidence="1">Glycosyl transferase</fullName>
    </submittedName>
</protein>
<evidence type="ECO:0000313" key="2">
    <source>
        <dbReference type="Proteomes" id="UP000646749"/>
    </source>
</evidence>
<keyword evidence="1" id="KW-0808">Transferase</keyword>
<proteinExistence type="predicted"/>
<dbReference type="GO" id="GO:0016740">
    <property type="term" value="F:transferase activity"/>
    <property type="evidence" value="ECO:0007669"/>
    <property type="project" value="UniProtKB-KW"/>
</dbReference>
<dbReference type="SUPFAM" id="SSF53756">
    <property type="entry name" value="UDP-Glycosyltransferase/glycogen phosphorylase"/>
    <property type="match status" value="1"/>
</dbReference>
<dbReference type="Gene3D" id="3.40.50.2000">
    <property type="entry name" value="Glycogen Phosphorylase B"/>
    <property type="match status" value="1"/>
</dbReference>
<dbReference type="Pfam" id="PF13692">
    <property type="entry name" value="Glyco_trans_1_4"/>
    <property type="match status" value="1"/>
</dbReference>
<accession>A0ABQ4E9N0</accession>